<evidence type="ECO:0000313" key="2">
    <source>
        <dbReference type="Proteomes" id="UP000019146"/>
    </source>
</evidence>
<name>A0A0P0RJE3_9BURK</name>
<proteinExistence type="predicted"/>
<organism evidence="1 2">
    <name type="scientific">Paraburkholderia caribensis MBA4</name>
    <dbReference type="NCBI Taxonomy" id="1323664"/>
    <lineage>
        <taxon>Bacteria</taxon>
        <taxon>Pseudomonadati</taxon>
        <taxon>Pseudomonadota</taxon>
        <taxon>Betaproteobacteria</taxon>
        <taxon>Burkholderiales</taxon>
        <taxon>Burkholderiaceae</taxon>
        <taxon>Paraburkholderia</taxon>
    </lineage>
</organism>
<reference evidence="1 2" key="1">
    <citation type="journal article" date="2014" name="Genome Announc.">
        <title>Draft Genome Sequence of the Haloacid-Degrading Burkholderia caribensis Strain MBA4.</title>
        <authorList>
            <person name="Pan Y."/>
            <person name="Kong K.F."/>
            <person name="Tsang J.S."/>
        </authorList>
    </citation>
    <scope>NUCLEOTIDE SEQUENCE [LARGE SCALE GENOMIC DNA]</scope>
    <source>
        <strain evidence="1 2">MBA4</strain>
    </source>
</reference>
<dbReference type="EMBL" id="CP012747">
    <property type="protein sequence ID" value="ALL68866.1"/>
    <property type="molecule type" value="Genomic_DNA"/>
</dbReference>
<protein>
    <submittedName>
        <fullName evidence="1">Uncharacterized protein</fullName>
    </submittedName>
</protein>
<dbReference type="Proteomes" id="UP000019146">
    <property type="component" value="Chromosome 2"/>
</dbReference>
<evidence type="ECO:0000313" key="1">
    <source>
        <dbReference type="EMBL" id="ALL68866.1"/>
    </source>
</evidence>
<sequence length="51" mass="5718">MIDLIRPGDTIDHSGEVITASHTKRYNRGHFECDSVPDVGFRVTLTFGREA</sequence>
<dbReference type="RefSeq" id="WP_158510995.1">
    <property type="nucleotide sequence ID" value="NZ_CP012747.1"/>
</dbReference>
<dbReference type="AlphaFoldDB" id="A0A0P0RJE3"/>
<gene>
    <name evidence="1" type="ORF">K788_0000127</name>
</gene>
<dbReference type="KEGG" id="bcai:K788_0000127"/>
<dbReference type="GeneID" id="69975316"/>
<accession>A0A0P0RJE3</accession>